<dbReference type="OMA" id="EHEKTEM"/>
<comment type="caution">
    <text evidence="9">The sequence shown here is derived from an EMBL/GenBank/DDBJ whole genome shotgun (WGS) entry which is preliminary data.</text>
</comment>
<keyword evidence="1 6" id="KW-0479">Metal-binding</keyword>
<proteinExistence type="predicted"/>
<dbReference type="SMART" id="SM00356">
    <property type="entry name" value="ZnF_C3H1"/>
    <property type="match status" value="2"/>
</dbReference>
<dbReference type="InterPro" id="IPR045234">
    <property type="entry name" value="Unkempt-like"/>
</dbReference>
<keyword evidence="10" id="KW-1185">Reference proteome</keyword>
<keyword evidence="5" id="KW-0238">DNA-binding</keyword>
<evidence type="ECO:0000313" key="9">
    <source>
        <dbReference type="EMBL" id="KAF8407126.1"/>
    </source>
</evidence>
<dbReference type="Proteomes" id="UP000655225">
    <property type="component" value="Unassembled WGS sequence"/>
</dbReference>
<evidence type="ECO:0000256" key="1">
    <source>
        <dbReference type="ARBA" id="ARBA00022723"/>
    </source>
</evidence>
<sequence>MMIGEANHHPTVHVPPWAHFDDSTAGMSFPYPVSGVSVNADGYANGATEAGGEYSPFMLAEALTALRRYLPSNVTDSESDISGRESDIPVDAYSSEEFRIYEFKVRRCIRGRSHDWTECPYAHPGEKARRRDPRKFHYSGTACPDFRKGNCKRGDLCEFAHGVFECWLHPARYRTQPCKDGTSCRRRVCFFAHTPEQLRVLPQQSPRTPGSAESYDGSPLRHALDSYFAKGSLSPLESPPLSPNCHSLSRSLGSNSFKEMVSSLRNLQLSKVKSAPSSWGVQMDSGVGSPRGCSSLRPIFCSLPSTPTRTPTRSGIGYLDSWERGCEEEPAMERVESGRDLRAKIYEKLSKENSLERVDSVDSPSSAHDDGWVSELVK</sequence>
<evidence type="ECO:0000256" key="5">
    <source>
        <dbReference type="ARBA" id="ARBA00023125"/>
    </source>
</evidence>
<feature type="region of interest" description="Disordered" evidence="7">
    <location>
        <begin position="352"/>
        <end position="378"/>
    </location>
</feature>
<evidence type="ECO:0000256" key="4">
    <source>
        <dbReference type="ARBA" id="ARBA00022833"/>
    </source>
</evidence>
<evidence type="ECO:0000256" key="3">
    <source>
        <dbReference type="ARBA" id="ARBA00022771"/>
    </source>
</evidence>
<dbReference type="OrthoDB" id="410307at2759"/>
<dbReference type="GO" id="GO:0003677">
    <property type="term" value="F:DNA binding"/>
    <property type="evidence" value="ECO:0007669"/>
    <property type="project" value="UniProtKB-KW"/>
</dbReference>
<evidence type="ECO:0000313" key="10">
    <source>
        <dbReference type="Proteomes" id="UP000655225"/>
    </source>
</evidence>
<dbReference type="Pfam" id="PF25512">
    <property type="entry name" value="zf-CCCH_AtC3H23"/>
    <property type="match status" value="1"/>
</dbReference>
<dbReference type="InterPro" id="IPR057444">
    <property type="entry name" value="Znf-CCCH_AtC3H23-like"/>
</dbReference>
<dbReference type="Pfam" id="PF00642">
    <property type="entry name" value="zf-CCCH"/>
    <property type="match status" value="1"/>
</dbReference>
<dbReference type="Gene3D" id="3.30.1370.210">
    <property type="match status" value="1"/>
</dbReference>
<evidence type="ECO:0000256" key="7">
    <source>
        <dbReference type="SAM" id="MobiDB-lite"/>
    </source>
</evidence>
<dbReference type="FunFam" id="3.30.1370.210:FF:000009">
    <property type="entry name" value="Zinc finger CCCH domain-containing protein 66"/>
    <property type="match status" value="1"/>
</dbReference>
<dbReference type="PANTHER" id="PTHR14493">
    <property type="entry name" value="UNKEMPT FAMILY MEMBER"/>
    <property type="match status" value="1"/>
</dbReference>
<keyword evidence="2" id="KW-0677">Repeat</keyword>
<evidence type="ECO:0000256" key="2">
    <source>
        <dbReference type="ARBA" id="ARBA00022737"/>
    </source>
</evidence>
<keyword evidence="3 6" id="KW-0863">Zinc-finger</keyword>
<dbReference type="PROSITE" id="PS50103">
    <property type="entry name" value="ZF_C3H1"/>
    <property type="match status" value="1"/>
</dbReference>
<feature type="zinc finger region" description="C3H1-type" evidence="6">
    <location>
        <begin position="138"/>
        <end position="164"/>
    </location>
</feature>
<feature type="compositionally biased region" description="Basic and acidic residues" evidence="7">
    <location>
        <begin position="367"/>
        <end position="378"/>
    </location>
</feature>
<accession>A0A834ZHQ2</accession>
<dbReference type="EMBL" id="JABCRI010000004">
    <property type="protein sequence ID" value="KAF8407126.1"/>
    <property type="molecule type" value="Genomic_DNA"/>
</dbReference>
<dbReference type="AlphaFoldDB" id="A0A834ZHQ2"/>
<dbReference type="GO" id="GO:0008270">
    <property type="term" value="F:zinc ion binding"/>
    <property type="evidence" value="ECO:0007669"/>
    <property type="project" value="UniProtKB-KW"/>
</dbReference>
<organism evidence="9 10">
    <name type="scientific">Tetracentron sinense</name>
    <name type="common">Spur-leaf</name>
    <dbReference type="NCBI Taxonomy" id="13715"/>
    <lineage>
        <taxon>Eukaryota</taxon>
        <taxon>Viridiplantae</taxon>
        <taxon>Streptophyta</taxon>
        <taxon>Embryophyta</taxon>
        <taxon>Tracheophyta</taxon>
        <taxon>Spermatophyta</taxon>
        <taxon>Magnoliopsida</taxon>
        <taxon>Trochodendrales</taxon>
        <taxon>Trochodendraceae</taxon>
        <taxon>Tetracentron</taxon>
    </lineage>
</organism>
<evidence type="ECO:0000259" key="8">
    <source>
        <dbReference type="PROSITE" id="PS50103"/>
    </source>
</evidence>
<gene>
    <name evidence="9" type="ORF">HHK36_006251</name>
</gene>
<keyword evidence="4 6" id="KW-0862">Zinc</keyword>
<dbReference type="PANTHER" id="PTHR14493:SF155">
    <property type="entry name" value="ZINC FINGER CCCH DOMAIN-CONTAINING PROTEIN 20"/>
    <property type="match status" value="1"/>
</dbReference>
<feature type="domain" description="C3H1-type" evidence="8">
    <location>
        <begin position="138"/>
        <end position="164"/>
    </location>
</feature>
<dbReference type="InterPro" id="IPR000571">
    <property type="entry name" value="Znf_CCCH"/>
</dbReference>
<name>A0A834ZHQ2_TETSI</name>
<reference evidence="9 10" key="1">
    <citation type="submission" date="2020-04" db="EMBL/GenBank/DDBJ databases">
        <title>Plant Genome Project.</title>
        <authorList>
            <person name="Zhang R.-G."/>
        </authorList>
    </citation>
    <scope>NUCLEOTIDE SEQUENCE [LARGE SCALE GENOMIC DNA]</scope>
    <source>
        <strain evidence="9">YNK0</strain>
        <tissue evidence="9">Leaf</tissue>
    </source>
</reference>
<protein>
    <recommendedName>
        <fullName evidence="8">C3H1-type domain-containing protein</fullName>
    </recommendedName>
</protein>
<evidence type="ECO:0000256" key="6">
    <source>
        <dbReference type="PROSITE-ProRule" id="PRU00723"/>
    </source>
</evidence>